<gene>
    <name evidence="5" type="ORF">BDN70DRAFT_844906</name>
</gene>
<keyword evidence="2" id="KW-0645">Protease</keyword>
<evidence type="ECO:0000256" key="2">
    <source>
        <dbReference type="ARBA" id="ARBA00022807"/>
    </source>
</evidence>
<evidence type="ECO:0000256" key="3">
    <source>
        <dbReference type="SAM" id="MobiDB-lite"/>
    </source>
</evidence>
<dbReference type="Gene3D" id="3.40.50.1460">
    <property type="match status" value="1"/>
</dbReference>
<proteinExistence type="predicted"/>
<keyword evidence="2" id="KW-0788">Thiol protease</keyword>
<dbReference type="InterPro" id="IPR011600">
    <property type="entry name" value="Pept_C14_caspase"/>
</dbReference>
<keyword evidence="6" id="KW-1185">Reference proteome</keyword>
<dbReference type="AlphaFoldDB" id="A0A9P6CSE4"/>
<keyword evidence="1" id="KW-0053">Apoptosis</keyword>
<dbReference type="OrthoDB" id="3223806at2759"/>
<evidence type="ECO:0000259" key="4">
    <source>
        <dbReference type="Pfam" id="PF00656"/>
    </source>
</evidence>
<sequence length="771" mass="86373">MSMPRFAETTMNRQELVLSLWNKAGASNPDTLSPWTYKRPTVVSSPDPRFVALLIGINHYRSENVKPLQGAVADVLAFKEHLEVDLGIPPASIRTLLNSSATRITILEAIRSLQNDDRVANGDPILIYYAGHGGEISSQSNPIDKKRFIVPYDYLQDEKGNNVDPISHVALFMLFSELVEKKGDNITVILDCSYALSPSVQDEYSTIRARSTRLNPLKSSDLHINPWSTGSNDEQPAYTLLSACSYSEVAHETFGRGNFSKALLHLLRRSSPHELRYSDVISRIDQIPGQTPQCVGRNKDRSLFDSKVAVTQRTCFHLTKKDDQFILHAGTIHGIASGAQFTLYANDDLSFSMPLAVMAIDTLGAFSTTLQSLTDIGNSKSFDDALALQTKLGTLEDVRFYIPLNDIMQPCYEAVVELMRQGHAELENIFLVDSPNDAHIEIAEENGKAVFLIRDQRITQYGLTRLFESAELAVEDLIPILKAAAHYYWKINRTNVDPDISTKVQVEFYRLEDLTEDDFGESEFTPSGTNLYHDNIVEFVVEEDCPYGLNLINNSPYDLYPYMFYFDNSDLSIGAYYQPTATEDNLPPLKKNGGSLTIGYGPGSAAPFAYYLRDNQDLDLGFLKLFLTTKPVDLSNIPQSTPFETTRSASRFVKSTVDTWSTILIPVIQHRYPPNSKPCSKCGHVTFDTASSNIFALKVQIDELKGERDAFAQRLAQEQRRHQEDARQSAIKIKALEDKVSKANGEHPKPTRKSTLPSLRSVLATFKFKAW</sequence>
<dbReference type="GO" id="GO:0006915">
    <property type="term" value="P:apoptotic process"/>
    <property type="evidence" value="ECO:0007669"/>
    <property type="project" value="UniProtKB-KW"/>
</dbReference>
<dbReference type="GO" id="GO:0004197">
    <property type="term" value="F:cysteine-type endopeptidase activity"/>
    <property type="evidence" value="ECO:0007669"/>
    <property type="project" value="InterPro"/>
</dbReference>
<protein>
    <recommendedName>
        <fullName evidence="4">Peptidase C14 caspase domain-containing protein</fullName>
    </recommendedName>
</protein>
<reference evidence="5" key="1">
    <citation type="submission" date="2020-11" db="EMBL/GenBank/DDBJ databases">
        <authorList>
            <consortium name="DOE Joint Genome Institute"/>
            <person name="Ahrendt S."/>
            <person name="Riley R."/>
            <person name="Andreopoulos W."/>
            <person name="Labutti K."/>
            <person name="Pangilinan J."/>
            <person name="Ruiz-Duenas F.J."/>
            <person name="Barrasa J.M."/>
            <person name="Sanchez-Garcia M."/>
            <person name="Camarero S."/>
            <person name="Miyauchi S."/>
            <person name="Serrano A."/>
            <person name="Linde D."/>
            <person name="Babiker R."/>
            <person name="Drula E."/>
            <person name="Ayuso-Fernandez I."/>
            <person name="Pacheco R."/>
            <person name="Padilla G."/>
            <person name="Ferreira P."/>
            <person name="Barriuso J."/>
            <person name="Kellner H."/>
            <person name="Castanera R."/>
            <person name="Alfaro M."/>
            <person name="Ramirez L."/>
            <person name="Pisabarro A.G."/>
            <person name="Kuo A."/>
            <person name="Tritt A."/>
            <person name="Lipzen A."/>
            <person name="He G."/>
            <person name="Yan M."/>
            <person name="Ng V."/>
            <person name="Cullen D."/>
            <person name="Martin F."/>
            <person name="Rosso M.-N."/>
            <person name="Henrissat B."/>
            <person name="Hibbett D."/>
            <person name="Martinez A.T."/>
            <person name="Grigoriev I.V."/>
        </authorList>
    </citation>
    <scope>NUCLEOTIDE SEQUENCE</scope>
    <source>
        <strain evidence="5">CIRM-BRFM 674</strain>
    </source>
</reference>
<organism evidence="5 6">
    <name type="scientific">Pholiota conissans</name>
    <dbReference type="NCBI Taxonomy" id="109636"/>
    <lineage>
        <taxon>Eukaryota</taxon>
        <taxon>Fungi</taxon>
        <taxon>Dikarya</taxon>
        <taxon>Basidiomycota</taxon>
        <taxon>Agaricomycotina</taxon>
        <taxon>Agaricomycetes</taxon>
        <taxon>Agaricomycetidae</taxon>
        <taxon>Agaricales</taxon>
        <taxon>Agaricineae</taxon>
        <taxon>Strophariaceae</taxon>
        <taxon>Pholiota</taxon>
    </lineage>
</organism>
<feature type="compositionally biased region" description="Basic and acidic residues" evidence="3">
    <location>
        <begin position="737"/>
        <end position="749"/>
    </location>
</feature>
<evidence type="ECO:0000256" key="1">
    <source>
        <dbReference type="ARBA" id="ARBA00022703"/>
    </source>
</evidence>
<comment type="caution">
    <text evidence="5">The sequence shown here is derived from an EMBL/GenBank/DDBJ whole genome shotgun (WGS) entry which is preliminary data.</text>
</comment>
<dbReference type="Proteomes" id="UP000807469">
    <property type="component" value="Unassembled WGS sequence"/>
</dbReference>
<dbReference type="Pfam" id="PF00656">
    <property type="entry name" value="Peptidase_C14"/>
    <property type="match status" value="1"/>
</dbReference>
<dbReference type="SUPFAM" id="SSF52129">
    <property type="entry name" value="Caspase-like"/>
    <property type="match status" value="1"/>
</dbReference>
<feature type="domain" description="Peptidase C14 caspase" evidence="4">
    <location>
        <begin position="51"/>
        <end position="283"/>
    </location>
</feature>
<dbReference type="EMBL" id="MU155588">
    <property type="protein sequence ID" value="KAF9472030.1"/>
    <property type="molecule type" value="Genomic_DNA"/>
</dbReference>
<evidence type="ECO:0000313" key="6">
    <source>
        <dbReference type="Proteomes" id="UP000807469"/>
    </source>
</evidence>
<accession>A0A9P6CSE4</accession>
<dbReference type="InterPro" id="IPR029030">
    <property type="entry name" value="Caspase-like_dom_sf"/>
</dbReference>
<dbReference type="GO" id="GO:0006508">
    <property type="term" value="P:proteolysis"/>
    <property type="evidence" value="ECO:0007669"/>
    <property type="project" value="InterPro"/>
</dbReference>
<keyword evidence="2" id="KW-0378">Hydrolase</keyword>
<feature type="region of interest" description="Disordered" evidence="3">
    <location>
        <begin position="737"/>
        <end position="756"/>
    </location>
</feature>
<evidence type="ECO:0000313" key="5">
    <source>
        <dbReference type="EMBL" id="KAF9472030.1"/>
    </source>
</evidence>
<name>A0A9P6CSE4_9AGAR</name>